<dbReference type="PANTHER" id="PTHR23235:SF142">
    <property type="entry name" value="ZINC FINGER PROTEIN 384"/>
    <property type="match status" value="1"/>
</dbReference>
<gene>
    <name evidence="13" type="primary">101894670</name>
    <name evidence="15" type="synonym">LOC101894670</name>
</gene>
<reference evidence="13" key="1">
    <citation type="submission" date="2020-05" db="UniProtKB">
        <authorList>
            <consortium name="EnsemblMetazoa"/>
        </authorList>
    </citation>
    <scope>IDENTIFICATION</scope>
    <source>
        <strain evidence="13">Aabys</strain>
    </source>
</reference>
<evidence type="ECO:0000256" key="1">
    <source>
        <dbReference type="ARBA" id="ARBA00004123"/>
    </source>
</evidence>
<dbReference type="EnsemblMetazoa" id="MDOA006672-RA">
    <property type="protein sequence ID" value="MDOA006672-PA"/>
    <property type="gene ID" value="MDOA006672"/>
</dbReference>
<dbReference type="SMART" id="SM00355">
    <property type="entry name" value="ZnF_C2H2"/>
    <property type="match status" value="3"/>
</dbReference>
<feature type="domain" description="C2H2-type" evidence="12">
    <location>
        <begin position="242"/>
        <end position="273"/>
    </location>
</feature>
<evidence type="ECO:0000256" key="6">
    <source>
        <dbReference type="ARBA" id="ARBA00022833"/>
    </source>
</evidence>
<evidence type="ECO:0000256" key="10">
    <source>
        <dbReference type="ARBA" id="ARBA00023242"/>
    </source>
</evidence>
<evidence type="ECO:0000256" key="11">
    <source>
        <dbReference type="PROSITE-ProRule" id="PRU00042"/>
    </source>
</evidence>
<evidence type="ECO:0000256" key="5">
    <source>
        <dbReference type="ARBA" id="ARBA00022771"/>
    </source>
</evidence>
<reference evidence="15" key="2">
    <citation type="submission" date="2025-04" db="UniProtKB">
        <authorList>
            <consortium name="RefSeq"/>
        </authorList>
    </citation>
    <scope>IDENTIFICATION</scope>
    <source>
        <strain evidence="15">Aabys</strain>
    </source>
</reference>
<dbReference type="KEGG" id="mde:101894670"/>
<keyword evidence="4" id="KW-0677">Repeat</keyword>
<evidence type="ECO:0000313" key="14">
    <source>
        <dbReference type="Proteomes" id="UP001652621"/>
    </source>
</evidence>
<organism evidence="13">
    <name type="scientific">Musca domestica</name>
    <name type="common">House fly</name>
    <dbReference type="NCBI Taxonomy" id="7370"/>
    <lineage>
        <taxon>Eukaryota</taxon>
        <taxon>Metazoa</taxon>
        <taxon>Ecdysozoa</taxon>
        <taxon>Arthropoda</taxon>
        <taxon>Hexapoda</taxon>
        <taxon>Insecta</taxon>
        <taxon>Pterygota</taxon>
        <taxon>Neoptera</taxon>
        <taxon>Endopterygota</taxon>
        <taxon>Diptera</taxon>
        <taxon>Brachycera</taxon>
        <taxon>Muscomorpha</taxon>
        <taxon>Muscoidea</taxon>
        <taxon>Muscidae</taxon>
        <taxon>Musca</taxon>
    </lineage>
</organism>
<keyword evidence="9" id="KW-0804">Transcription</keyword>
<evidence type="ECO:0000313" key="15">
    <source>
        <dbReference type="RefSeq" id="XP_005189198.1"/>
    </source>
</evidence>
<dbReference type="GO" id="GO:0000978">
    <property type="term" value="F:RNA polymerase II cis-regulatory region sequence-specific DNA binding"/>
    <property type="evidence" value="ECO:0007669"/>
    <property type="project" value="TreeGrafter"/>
</dbReference>
<keyword evidence="7" id="KW-0805">Transcription regulation</keyword>
<evidence type="ECO:0000256" key="2">
    <source>
        <dbReference type="ARBA" id="ARBA00006991"/>
    </source>
</evidence>
<dbReference type="STRING" id="7370.A0A1I8MN07"/>
<comment type="similarity">
    <text evidence="2">Belongs to the krueppel C2H2-type zinc-finger protein family.</text>
</comment>
<sequence length="306" mass="35792">MVRSIFSQRYNYAQIRLNEALDDVFRRTDIFPKITKLPRLKRTFYVSVPKASVEKSCKPKLRPKRILDPSDWYDSDVIPMATRYELEAILNMTLMERHTDIHKNGTFSHTYWQASEKVAQSSQTMTRSTTLAVKRNAQNSENTIKEEETYMMSNPTKNGDVFLKTNSKLSSSSSYQTHQEDPSLISSNNFQHNLHFTDASLNKPKRIKHLDKAYECEHCHKKFDRPWVLNGHMRLHTGEKPFVCPVESCKKSFADRSNLRAHQRTKGHHNWKYQCPQCTKAFSQESYLNRHCLQACRKFLASHKNA</sequence>
<protein>
    <submittedName>
        <fullName evidence="15">Zinc finger protein 182-like</fullName>
    </submittedName>
</protein>
<dbReference type="PROSITE" id="PS50157">
    <property type="entry name" value="ZINC_FINGER_C2H2_2"/>
    <property type="match status" value="3"/>
</dbReference>
<comment type="subcellular location">
    <subcellularLocation>
        <location evidence="1">Nucleus</location>
    </subcellularLocation>
</comment>
<keyword evidence="14" id="KW-1185">Reference proteome</keyword>
<dbReference type="FunFam" id="3.30.160.60:FF:001156">
    <property type="entry name" value="Zinc finger protein 407"/>
    <property type="match status" value="1"/>
</dbReference>
<dbReference type="FunFam" id="3.30.160.60:FF:001500">
    <property type="entry name" value="Zinc finger protein 292"/>
    <property type="match status" value="1"/>
</dbReference>
<dbReference type="GO" id="GO:0000981">
    <property type="term" value="F:DNA-binding transcription factor activity, RNA polymerase II-specific"/>
    <property type="evidence" value="ECO:0007669"/>
    <property type="project" value="TreeGrafter"/>
</dbReference>
<dbReference type="GeneID" id="101894670"/>
<dbReference type="VEuPathDB" id="VectorBase:MDOMA2_013525"/>
<proteinExistence type="inferred from homology"/>
<dbReference type="eggNOG" id="KOG2462">
    <property type="taxonomic scope" value="Eukaryota"/>
</dbReference>
<keyword evidence="5 11" id="KW-0863">Zinc-finger</keyword>
<evidence type="ECO:0000256" key="3">
    <source>
        <dbReference type="ARBA" id="ARBA00022723"/>
    </source>
</evidence>
<dbReference type="GO" id="GO:0008270">
    <property type="term" value="F:zinc ion binding"/>
    <property type="evidence" value="ECO:0007669"/>
    <property type="project" value="UniProtKB-KW"/>
</dbReference>
<evidence type="ECO:0000313" key="13">
    <source>
        <dbReference type="EnsemblMetazoa" id="MDOA006672-PA"/>
    </source>
</evidence>
<dbReference type="Gene3D" id="3.30.160.60">
    <property type="entry name" value="Classic Zinc Finger"/>
    <property type="match status" value="3"/>
</dbReference>
<name>A0A1I8MN07_MUSDO</name>
<dbReference type="VEuPathDB" id="VectorBase:MDOA006672"/>
<keyword evidence="6" id="KW-0862">Zinc</keyword>
<evidence type="ECO:0000256" key="8">
    <source>
        <dbReference type="ARBA" id="ARBA00023125"/>
    </source>
</evidence>
<dbReference type="InterPro" id="IPR036236">
    <property type="entry name" value="Znf_C2H2_sf"/>
</dbReference>
<accession>A0A1I8MN07</accession>
<dbReference type="PROSITE" id="PS00028">
    <property type="entry name" value="ZINC_FINGER_C2H2_1"/>
    <property type="match status" value="2"/>
</dbReference>
<keyword evidence="10" id="KW-0539">Nucleus</keyword>
<dbReference type="AlphaFoldDB" id="A0A1I8MN07"/>
<dbReference type="PANTHER" id="PTHR23235">
    <property type="entry name" value="KRUEPPEL-LIKE TRANSCRIPTION FACTOR"/>
    <property type="match status" value="1"/>
</dbReference>
<dbReference type="OrthoDB" id="6910977at2759"/>
<dbReference type="InterPro" id="IPR013087">
    <property type="entry name" value="Znf_C2H2_type"/>
</dbReference>
<keyword evidence="3" id="KW-0479">Metal-binding</keyword>
<evidence type="ECO:0000256" key="9">
    <source>
        <dbReference type="ARBA" id="ARBA00023163"/>
    </source>
</evidence>
<evidence type="ECO:0000256" key="7">
    <source>
        <dbReference type="ARBA" id="ARBA00023015"/>
    </source>
</evidence>
<dbReference type="GO" id="GO:0005634">
    <property type="term" value="C:nucleus"/>
    <property type="evidence" value="ECO:0007669"/>
    <property type="project" value="UniProtKB-SubCell"/>
</dbReference>
<keyword evidence="8" id="KW-0238">DNA-binding</keyword>
<feature type="domain" description="C2H2-type" evidence="12">
    <location>
        <begin position="273"/>
        <end position="291"/>
    </location>
</feature>
<dbReference type="Proteomes" id="UP001652621">
    <property type="component" value="Unplaced"/>
</dbReference>
<dbReference type="Pfam" id="PF00096">
    <property type="entry name" value="zf-C2H2"/>
    <property type="match status" value="3"/>
</dbReference>
<dbReference type="RefSeq" id="XP_005189198.1">
    <property type="nucleotide sequence ID" value="XM_005189141.2"/>
</dbReference>
<feature type="domain" description="C2H2-type" evidence="12">
    <location>
        <begin position="214"/>
        <end position="241"/>
    </location>
</feature>
<evidence type="ECO:0000259" key="12">
    <source>
        <dbReference type="PROSITE" id="PS50157"/>
    </source>
</evidence>
<evidence type="ECO:0000256" key="4">
    <source>
        <dbReference type="ARBA" id="ARBA00022737"/>
    </source>
</evidence>
<dbReference type="SUPFAM" id="SSF57667">
    <property type="entry name" value="beta-beta-alpha zinc fingers"/>
    <property type="match status" value="1"/>
</dbReference>